<reference evidence="1" key="1">
    <citation type="journal article" date="2005" name="Plant Cell">
        <title>Antiquity of microRNAs and their targets in land plants.</title>
        <authorList>
            <person name="Axtell M.J."/>
            <person name="Bartel D.P."/>
        </authorList>
    </citation>
    <scope>NUCLEOTIDE SEQUENCE</scope>
</reference>
<accession>Q4VDC8</accession>
<dbReference type="EMBL" id="AY974157">
    <property type="protein sequence ID" value="AAY17056.1"/>
    <property type="molecule type" value="mRNA"/>
</dbReference>
<proteinExistence type="evidence at transcript level"/>
<feature type="non-terminal residue" evidence="1">
    <location>
        <position position="1"/>
    </location>
</feature>
<name>Q4VDC8_9MONI</name>
<evidence type="ECO:0000313" key="1">
    <source>
        <dbReference type="EMBL" id="AAY17056.1"/>
    </source>
</evidence>
<protein>
    <submittedName>
        <fullName evidence="1">F-168-a1_1</fullName>
    </submittedName>
</protein>
<dbReference type="AlphaFoldDB" id="Q4VDC8"/>
<sequence length="48" mass="5585">EGSNNPDCHQAIVSTPPEASYSVLVLSLRFFRSNSHHVFMRRRMQLRL</sequence>
<gene>
    <name evidence="1" type="primary">f-168-a1</name>
</gene>
<organism evidence="1">
    <name type="scientific">Ceratopteris thalictroides</name>
    <dbReference type="NCBI Taxonomy" id="29596"/>
    <lineage>
        <taxon>Eukaryota</taxon>
        <taxon>Viridiplantae</taxon>
        <taxon>Streptophyta</taxon>
        <taxon>Embryophyta</taxon>
        <taxon>Tracheophyta</taxon>
        <taxon>Polypodiopsida</taxon>
        <taxon>Polypodiidae</taxon>
        <taxon>Polypodiales</taxon>
        <taxon>Pteridineae</taxon>
        <taxon>Pteridaceae</taxon>
        <taxon>Parkerioideae</taxon>
        <taxon>Ceratopteris</taxon>
    </lineage>
</organism>